<evidence type="ECO:0000256" key="2">
    <source>
        <dbReference type="ARBA" id="ARBA00022692"/>
    </source>
</evidence>
<keyword evidence="4 8" id="KW-1133">Transmembrane helix</keyword>
<dbReference type="InterPro" id="IPR002889">
    <property type="entry name" value="WSC_carb-bd"/>
</dbReference>
<evidence type="ECO:0000256" key="3">
    <source>
        <dbReference type="ARBA" id="ARBA00022729"/>
    </source>
</evidence>
<comment type="subcellular location">
    <subcellularLocation>
        <location evidence="1">Membrane</location>
        <topology evidence="1">Single-pass membrane protein</topology>
    </subcellularLocation>
</comment>
<keyword evidence="5 8" id="KW-0472">Membrane</keyword>
<feature type="signal peptide" evidence="9">
    <location>
        <begin position="1"/>
        <end position="24"/>
    </location>
</feature>
<dbReference type="SMART" id="SM00321">
    <property type="entry name" value="WSC"/>
    <property type="match status" value="1"/>
</dbReference>
<evidence type="ECO:0000256" key="7">
    <source>
        <dbReference type="SAM" id="MobiDB-lite"/>
    </source>
</evidence>
<dbReference type="PROSITE" id="PS51212">
    <property type="entry name" value="WSC"/>
    <property type="match status" value="1"/>
</dbReference>
<evidence type="ECO:0000313" key="11">
    <source>
        <dbReference type="EMBL" id="CAH2350925.1"/>
    </source>
</evidence>
<feature type="region of interest" description="Disordered" evidence="7">
    <location>
        <begin position="241"/>
        <end position="266"/>
    </location>
</feature>
<organism evidence="11 12">
    <name type="scientific">[Candida] railenensis</name>
    <dbReference type="NCBI Taxonomy" id="45579"/>
    <lineage>
        <taxon>Eukaryota</taxon>
        <taxon>Fungi</taxon>
        <taxon>Dikarya</taxon>
        <taxon>Ascomycota</taxon>
        <taxon>Saccharomycotina</taxon>
        <taxon>Pichiomycetes</taxon>
        <taxon>Debaryomycetaceae</taxon>
        <taxon>Kurtzmaniella</taxon>
    </lineage>
</organism>
<proteinExistence type="predicted"/>
<dbReference type="GO" id="GO:0005886">
    <property type="term" value="C:plasma membrane"/>
    <property type="evidence" value="ECO:0007669"/>
    <property type="project" value="TreeGrafter"/>
</dbReference>
<dbReference type="Proteomes" id="UP000837801">
    <property type="component" value="Unassembled WGS sequence"/>
</dbReference>
<dbReference type="PANTHER" id="PTHR24269:SF16">
    <property type="entry name" value="PROTEIN SLG1"/>
    <property type="match status" value="1"/>
</dbReference>
<feature type="region of interest" description="Disordered" evidence="7">
    <location>
        <begin position="286"/>
        <end position="308"/>
    </location>
</feature>
<dbReference type="OrthoDB" id="5985073at2759"/>
<evidence type="ECO:0000256" key="9">
    <source>
        <dbReference type="SAM" id="SignalP"/>
    </source>
</evidence>
<protein>
    <submittedName>
        <fullName evidence="11">Cell wall integrity and stress response component 1</fullName>
    </submittedName>
</protein>
<evidence type="ECO:0000256" key="8">
    <source>
        <dbReference type="SAM" id="Phobius"/>
    </source>
</evidence>
<evidence type="ECO:0000256" key="5">
    <source>
        <dbReference type="ARBA" id="ARBA00023136"/>
    </source>
</evidence>
<feature type="transmembrane region" description="Helical" evidence="8">
    <location>
        <begin position="212"/>
        <end position="234"/>
    </location>
</feature>
<dbReference type="PANTHER" id="PTHR24269">
    <property type="entry name" value="KREMEN PROTEIN"/>
    <property type="match status" value="1"/>
</dbReference>
<feature type="chain" id="PRO_5040116901" evidence="9">
    <location>
        <begin position="25"/>
        <end position="339"/>
    </location>
</feature>
<name>A0A9P0VWY4_9ASCO</name>
<dbReference type="InterPro" id="IPR051836">
    <property type="entry name" value="Kremen_rcpt"/>
</dbReference>
<feature type="region of interest" description="Disordered" evidence="7">
    <location>
        <begin position="113"/>
        <end position="208"/>
    </location>
</feature>
<reference evidence="11" key="1">
    <citation type="submission" date="2022-03" db="EMBL/GenBank/DDBJ databases">
        <authorList>
            <person name="Legras J.-L."/>
            <person name="Devillers H."/>
            <person name="Grondin C."/>
        </authorList>
    </citation>
    <scope>NUCLEOTIDE SEQUENCE</scope>
    <source>
        <strain evidence="11">CLIB 1423</strain>
    </source>
</reference>
<evidence type="ECO:0000259" key="10">
    <source>
        <dbReference type="PROSITE" id="PS51212"/>
    </source>
</evidence>
<evidence type="ECO:0000256" key="4">
    <source>
        <dbReference type="ARBA" id="ARBA00022989"/>
    </source>
</evidence>
<evidence type="ECO:0000313" key="12">
    <source>
        <dbReference type="Proteomes" id="UP000837801"/>
    </source>
</evidence>
<comment type="caution">
    <text evidence="11">The sequence shown here is derived from an EMBL/GenBank/DDBJ whole genome shotgun (WGS) entry which is preliminary data.</text>
</comment>
<feature type="domain" description="WSC" evidence="10">
    <location>
        <begin position="24"/>
        <end position="108"/>
    </location>
</feature>
<evidence type="ECO:0000256" key="1">
    <source>
        <dbReference type="ARBA" id="ARBA00004167"/>
    </source>
</evidence>
<keyword evidence="2 8" id="KW-0812">Transmembrane</keyword>
<evidence type="ECO:0000256" key="6">
    <source>
        <dbReference type="ARBA" id="ARBA00023180"/>
    </source>
</evidence>
<keyword evidence="3 9" id="KW-0732">Signal</keyword>
<dbReference type="EMBL" id="CAKXYY010000002">
    <property type="protein sequence ID" value="CAH2350925.1"/>
    <property type="molecule type" value="Genomic_DNA"/>
</dbReference>
<keyword evidence="12" id="KW-1185">Reference proteome</keyword>
<sequence>MVHTSKNNVPLVVSLLALIPLVVGDTSLGCFSSVDSVSSSSDSYMTPSLCSGTCSEYAYIALKNGGNCYCLDEMPTDSVSSSNCNIACFGYGSETCGGSSAYQVYKGAGTVGASSSADDSDTSSTETSDSTSTSASSATSSDDTSSSKTSTQSSTLVTSTVSASSSDITSSSETSSATSSSDSTSSSSKTSSATSSSTTAGSSKKSTNVGAIAGGVVGGLAAIAIIAAIVFFVLRYRNSEDDDDDEGFNYETKKSSGISRGPSKNKPNPLDMPMVNPFTHPSDSVVGTGGAVGARNPSGGLADPRLNPVMMGRRRLSEGSLADEADYSRKILQVANPDH</sequence>
<keyword evidence="6" id="KW-0325">Glycoprotein</keyword>
<accession>A0A9P0VWY4</accession>
<gene>
    <name evidence="11" type="ORF">CLIB1423_02S08240</name>
</gene>
<dbReference type="AlphaFoldDB" id="A0A9P0VWY4"/>
<dbReference type="Pfam" id="PF01822">
    <property type="entry name" value="WSC"/>
    <property type="match status" value="1"/>
</dbReference>